<name>A0A1B2AAG6_9SPHN</name>
<dbReference type="OrthoDB" id="7506955at2"/>
<dbReference type="KEGG" id="ado:A6F68_00559"/>
<organism evidence="1 2">
    <name type="scientific">Tsuneonella dongtanensis</name>
    <dbReference type="NCBI Taxonomy" id="692370"/>
    <lineage>
        <taxon>Bacteria</taxon>
        <taxon>Pseudomonadati</taxon>
        <taxon>Pseudomonadota</taxon>
        <taxon>Alphaproteobacteria</taxon>
        <taxon>Sphingomonadales</taxon>
        <taxon>Erythrobacteraceae</taxon>
        <taxon>Tsuneonella</taxon>
    </lineage>
</organism>
<dbReference type="Proteomes" id="UP000092932">
    <property type="component" value="Chromosome"/>
</dbReference>
<dbReference type="RefSeq" id="WP_074428264.1">
    <property type="nucleotide sequence ID" value="NZ_CP016591.1"/>
</dbReference>
<evidence type="ECO:0000313" key="2">
    <source>
        <dbReference type="Proteomes" id="UP000092932"/>
    </source>
</evidence>
<dbReference type="AlphaFoldDB" id="A0A1B2AAG6"/>
<protein>
    <submittedName>
        <fullName evidence="1">Uncharacterized protein</fullName>
    </submittedName>
</protein>
<accession>A0A1B2AAG6</accession>
<dbReference type="EMBL" id="CP016591">
    <property type="protein sequence ID" value="ANY19094.1"/>
    <property type="molecule type" value="Genomic_DNA"/>
</dbReference>
<gene>
    <name evidence="1" type="ORF">A6F68_00559</name>
</gene>
<keyword evidence="2" id="KW-1185">Reference proteome</keyword>
<evidence type="ECO:0000313" key="1">
    <source>
        <dbReference type="EMBL" id="ANY19094.1"/>
    </source>
</evidence>
<proteinExistence type="predicted"/>
<sequence length="133" mass="13743">MSVLPTDFTASRPEGAALRGPSAMSVQWAALQDAASAVAALAGLASEKPTVQVRNFPALIRDVGGWRLELATNGVADLAAMMTPGVKALLAVSARGQDPTPAALTLWREYHAARAALLALVPEQGSMGPLRKA</sequence>
<reference evidence="1 2" key="1">
    <citation type="submission" date="2016-07" db="EMBL/GenBank/DDBJ databases">
        <title>Complete genome sequence of Altererythrobacter dongtanensis KCTC 22672, a type strain with esterase isolated from tidal flat.</title>
        <authorList>
            <person name="Cheng H."/>
            <person name="Wu Y.-H."/>
            <person name="Zhou P."/>
            <person name="Huo Y.-Y."/>
            <person name="Wang C.-S."/>
            <person name="Xu X.-W."/>
        </authorList>
    </citation>
    <scope>NUCLEOTIDE SEQUENCE [LARGE SCALE GENOMIC DNA]</scope>
    <source>
        <strain evidence="1 2">KCTC 22672</strain>
    </source>
</reference>
<dbReference type="STRING" id="692370.A6F68_00559"/>